<name>A0A388K5F7_CHABU</name>
<protein>
    <submittedName>
        <fullName evidence="5">BHLH transcription factor</fullName>
    </submittedName>
</protein>
<evidence type="ECO:0000313" key="5">
    <source>
        <dbReference type="EMBL" id="GBG65290.1"/>
    </source>
</evidence>
<feature type="compositionally biased region" description="Low complexity" evidence="3">
    <location>
        <begin position="379"/>
        <end position="404"/>
    </location>
</feature>
<dbReference type="GO" id="GO:0000978">
    <property type="term" value="F:RNA polymerase II cis-regulatory region sequence-specific DNA binding"/>
    <property type="evidence" value="ECO:0007669"/>
    <property type="project" value="TreeGrafter"/>
</dbReference>
<dbReference type="OrthoDB" id="2020857at2759"/>
<dbReference type="PROSITE" id="PS50888">
    <property type="entry name" value="BHLH"/>
    <property type="match status" value="1"/>
</dbReference>
<dbReference type="GO" id="GO:0005634">
    <property type="term" value="C:nucleus"/>
    <property type="evidence" value="ECO:0007669"/>
    <property type="project" value="UniProtKB-SubCell"/>
</dbReference>
<feature type="compositionally biased region" description="Basic and acidic residues" evidence="3">
    <location>
        <begin position="422"/>
        <end position="435"/>
    </location>
</feature>
<organism evidence="5 6">
    <name type="scientific">Chara braunii</name>
    <name type="common">Braun's stonewort</name>
    <dbReference type="NCBI Taxonomy" id="69332"/>
    <lineage>
        <taxon>Eukaryota</taxon>
        <taxon>Viridiplantae</taxon>
        <taxon>Streptophyta</taxon>
        <taxon>Charophyceae</taxon>
        <taxon>Charales</taxon>
        <taxon>Characeae</taxon>
        <taxon>Chara</taxon>
    </lineage>
</organism>
<comment type="caution">
    <text evidence="5">The sequence shown here is derived from an EMBL/GenBank/DDBJ whole genome shotgun (WGS) entry which is preliminary data.</text>
</comment>
<feature type="region of interest" description="Disordered" evidence="3">
    <location>
        <begin position="236"/>
        <end position="310"/>
    </location>
</feature>
<dbReference type="SMART" id="SM00353">
    <property type="entry name" value="HLH"/>
    <property type="match status" value="1"/>
</dbReference>
<evidence type="ECO:0000256" key="3">
    <source>
        <dbReference type="SAM" id="MobiDB-lite"/>
    </source>
</evidence>
<dbReference type="Pfam" id="PF00010">
    <property type="entry name" value="HLH"/>
    <property type="match status" value="1"/>
</dbReference>
<dbReference type="PANTHER" id="PTHR16223:SF268">
    <property type="entry name" value="SPERMATOGENESIS- AND OOGENESIS-SPECIFIC BASIC HELIX-LOOP-HELIX-CONTAINING PROTEIN 2"/>
    <property type="match status" value="1"/>
</dbReference>
<gene>
    <name evidence="5" type="primary">bHLH006</name>
    <name evidence="5" type="ORF">CBR_g50332</name>
</gene>
<proteinExistence type="predicted"/>
<dbReference type="Gramene" id="GBG65290">
    <property type="protein sequence ID" value="GBG65290"/>
    <property type="gene ID" value="CBR_g50332"/>
</dbReference>
<keyword evidence="6" id="KW-1185">Reference proteome</keyword>
<feature type="compositionally biased region" description="Polar residues" evidence="3">
    <location>
        <begin position="492"/>
        <end position="502"/>
    </location>
</feature>
<feature type="region of interest" description="Disordered" evidence="3">
    <location>
        <begin position="374"/>
        <end position="549"/>
    </location>
</feature>
<feature type="region of interest" description="Disordered" evidence="3">
    <location>
        <begin position="668"/>
        <end position="749"/>
    </location>
</feature>
<dbReference type="GO" id="GO:0046983">
    <property type="term" value="F:protein dimerization activity"/>
    <property type="evidence" value="ECO:0007669"/>
    <property type="project" value="InterPro"/>
</dbReference>
<evidence type="ECO:0000313" key="6">
    <source>
        <dbReference type="Proteomes" id="UP000265515"/>
    </source>
</evidence>
<dbReference type="EMBL" id="BFEA01000060">
    <property type="protein sequence ID" value="GBG65290.1"/>
    <property type="molecule type" value="Genomic_DNA"/>
</dbReference>
<dbReference type="InterPro" id="IPR036638">
    <property type="entry name" value="HLH_DNA-bd_sf"/>
</dbReference>
<dbReference type="GO" id="GO:0000981">
    <property type="term" value="F:DNA-binding transcription factor activity, RNA polymerase II-specific"/>
    <property type="evidence" value="ECO:0007669"/>
    <property type="project" value="TreeGrafter"/>
</dbReference>
<evidence type="ECO:0000259" key="4">
    <source>
        <dbReference type="PROSITE" id="PS50888"/>
    </source>
</evidence>
<sequence length="853" mass="87609">MMLNLHVFIAYMRKSRFPALLGKPVQIQEFNPTLFAISQWTVVLGRPLGMRFISAFGSDRSMLPQSPFLVLPSSPLQGSSSLEGPGIHGGGGGGSGAGTVGMSPGGVMGLSSQHGQTLQGLRGQGAQLYGAQLGSSWQTPQSSLHQSDMISYYVPTFGSSGQGSGVPGGSGGGPGSGGGARSGGGGPGSPSGGSTSGLGIPSLGGLGFSPLPSLSAPVPVSGPTGPSPAEVTLRLFPEAGGRPGGGGIPQSPSPQSHLQQQQDTPVGISCRSPGMGMGPAHSRGSSGIPPHMGAGDRMGGESTPPASPGLQQLHVLSPMVRVGDPGAVAGGSSYNWSRVFDLPKYWTGEGNVVSLSEGHTEKGLDLTVIVKGEEDEVEQQQQHQQQQQPPQQPQHPQQAHQQQQGAKRLSAVLGMEPGLGRMRGERESDRGRGDARQMPFSGVGLGGQGYFGSGGREGQCRRGESASSQLASGSPGSGSGGMMMPMSIYSPAAQSPGGSFSSVGAGAQPGGGGHDSPVGPSAGGFSGHVRELYPPNTGERTLGSFLPQQPEQRSVLDAGGLGMGNLWMGSSGLRFPQGPIGRSRTLLEVDVKARLGIATGEETATRSPQLGIGPRAQLGMTGEREGPGAAAALLTGLLSQSSREEEEGPREHTIWQLEGMMGAGAGVLGSGGEKKRPREIDVEEGSSSLGGGPLGSVVEVPHGGGAMEGGGQMGPVGTGGPGMAPQGEVQTVQEVPKRRAKRGQATDPHSIAERIRRERISERLRKLHELLPISDKVDTATMLDEAIQYVRRLQGQVQVSPLNGLIPEETIVPSSSNKSNSNVLRIAENYSSKFQISYSLALMYDEICDKVST</sequence>
<feature type="compositionally biased region" description="Gly residues" evidence="3">
    <location>
        <begin position="443"/>
        <end position="457"/>
    </location>
</feature>
<feature type="domain" description="BHLH" evidence="4">
    <location>
        <begin position="744"/>
        <end position="793"/>
    </location>
</feature>
<feature type="compositionally biased region" description="Gly residues" evidence="3">
    <location>
        <begin position="702"/>
        <end position="722"/>
    </location>
</feature>
<dbReference type="SUPFAM" id="SSF47459">
    <property type="entry name" value="HLH, helix-loop-helix DNA-binding domain"/>
    <property type="match status" value="1"/>
</dbReference>
<keyword evidence="2" id="KW-0539">Nucleus</keyword>
<dbReference type="InterPro" id="IPR045843">
    <property type="entry name" value="IND-like"/>
</dbReference>
<evidence type="ECO:0000256" key="1">
    <source>
        <dbReference type="ARBA" id="ARBA00004123"/>
    </source>
</evidence>
<dbReference type="AlphaFoldDB" id="A0A388K5F7"/>
<dbReference type="Gene3D" id="4.10.280.10">
    <property type="entry name" value="Helix-loop-helix DNA-binding domain"/>
    <property type="match status" value="1"/>
</dbReference>
<feature type="region of interest" description="Disordered" evidence="3">
    <location>
        <begin position="161"/>
        <end position="204"/>
    </location>
</feature>
<accession>A0A388K5F7</accession>
<dbReference type="PANTHER" id="PTHR16223">
    <property type="entry name" value="TRANSCRIPTION FACTOR BHLH83-RELATED"/>
    <property type="match status" value="1"/>
</dbReference>
<dbReference type="Proteomes" id="UP000265515">
    <property type="component" value="Unassembled WGS sequence"/>
</dbReference>
<comment type="subcellular location">
    <subcellularLocation>
        <location evidence="1">Nucleus</location>
    </subcellularLocation>
</comment>
<reference evidence="5 6" key="1">
    <citation type="journal article" date="2018" name="Cell">
        <title>The Chara Genome: Secondary Complexity and Implications for Plant Terrestrialization.</title>
        <authorList>
            <person name="Nishiyama T."/>
            <person name="Sakayama H."/>
            <person name="Vries J.D."/>
            <person name="Buschmann H."/>
            <person name="Saint-Marcoux D."/>
            <person name="Ullrich K.K."/>
            <person name="Haas F.B."/>
            <person name="Vanderstraeten L."/>
            <person name="Becker D."/>
            <person name="Lang D."/>
            <person name="Vosolsobe S."/>
            <person name="Rombauts S."/>
            <person name="Wilhelmsson P.K.I."/>
            <person name="Janitza P."/>
            <person name="Kern R."/>
            <person name="Heyl A."/>
            <person name="Rumpler F."/>
            <person name="Villalobos L.I.A.C."/>
            <person name="Clay J.M."/>
            <person name="Skokan R."/>
            <person name="Toyoda A."/>
            <person name="Suzuki Y."/>
            <person name="Kagoshima H."/>
            <person name="Schijlen E."/>
            <person name="Tajeshwar N."/>
            <person name="Catarino B."/>
            <person name="Hetherington A.J."/>
            <person name="Saltykova A."/>
            <person name="Bonnot C."/>
            <person name="Breuninger H."/>
            <person name="Symeonidi A."/>
            <person name="Radhakrishnan G.V."/>
            <person name="Van Nieuwerburgh F."/>
            <person name="Deforce D."/>
            <person name="Chang C."/>
            <person name="Karol K.G."/>
            <person name="Hedrich R."/>
            <person name="Ulvskov P."/>
            <person name="Glockner G."/>
            <person name="Delwiche C.F."/>
            <person name="Petrasek J."/>
            <person name="Van de Peer Y."/>
            <person name="Friml J."/>
            <person name="Beilby M."/>
            <person name="Dolan L."/>
            <person name="Kohara Y."/>
            <person name="Sugano S."/>
            <person name="Fujiyama A."/>
            <person name="Delaux P.-M."/>
            <person name="Quint M."/>
            <person name="TheiBen G."/>
            <person name="Hagemann M."/>
            <person name="Harholt J."/>
            <person name="Dunand C."/>
            <person name="Zachgo S."/>
            <person name="Langdale J."/>
            <person name="Maumus F."/>
            <person name="Straeten D.V.D."/>
            <person name="Gould S.B."/>
            <person name="Rensing S.A."/>
        </authorList>
    </citation>
    <scope>NUCLEOTIDE SEQUENCE [LARGE SCALE GENOMIC DNA]</scope>
    <source>
        <strain evidence="5 6">S276</strain>
    </source>
</reference>
<evidence type="ECO:0000256" key="2">
    <source>
        <dbReference type="ARBA" id="ARBA00023242"/>
    </source>
</evidence>
<feature type="compositionally biased region" description="Low complexity" evidence="3">
    <location>
        <begin position="249"/>
        <end position="262"/>
    </location>
</feature>
<dbReference type="InterPro" id="IPR011598">
    <property type="entry name" value="bHLH_dom"/>
</dbReference>